<organism evidence="3 4">
    <name type="scientific">Luethyella okanaganae</name>
    <dbReference type="NCBI Taxonomy" id="69372"/>
    <lineage>
        <taxon>Bacteria</taxon>
        <taxon>Bacillati</taxon>
        <taxon>Actinomycetota</taxon>
        <taxon>Actinomycetes</taxon>
        <taxon>Micrococcales</taxon>
        <taxon>Microbacteriaceae</taxon>
        <taxon>Luethyella</taxon>
    </lineage>
</organism>
<evidence type="ECO:0000256" key="2">
    <source>
        <dbReference type="SAM" id="Phobius"/>
    </source>
</evidence>
<dbReference type="EMBL" id="JBHSTP010000001">
    <property type="protein sequence ID" value="MFC6354635.1"/>
    <property type="molecule type" value="Genomic_DNA"/>
</dbReference>
<feature type="transmembrane region" description="Helical" evidence="2">
    <location>
        <begin position="364"/>
        <end position="386"/>
    </location>
</feature>
<keyword evidence="2" id="KW-1133">Transmembrane helix</keyword>
<dbReference type="RefSeq" id="WP_386726304.1">
    <property type="nucleotide sequence ID" value="NZ_JBHSTP010000001.1"/>
</dbReference>
<proteinExistence type="predicted"/>
<keyword evidence="2" id="KW-0472">Membrane</keyword>
<feature type="transmembrane region" description="Helical" evidence="2">
    <location>
        <begin position="130"/>
        <end position="154"/>
    </location>
</feature>
<evidence type="ECO:0000313" key="4">
    <source>
        <dbReference type="Proteomes" id="UP001596306"/>
    </source>
</evidence>
<gene>
    <name evidence="3" type="ORF">ACFQB0_00715</name>
</gene>
<sequence length="394" mass="40606">MARSRRGVIGGVALNLAAVGGLLCIALTCLAFFLGVTLIMFKTGSMGPTIPAGSLAVVREIPASEVVVGDVVTVDRAGALPITHRVVSISRFGSGSQRSLVLKGDANEVEDPLPYTVDSVRMVLWSAPGLAYVVVWLANPWVLGSLTIGSSALVTWAFWPRGERAIRRTGRHSPGVASTALAVLVICSVGTVAADPPSAAAAPTEQIFTGRYITLTTISDERAMASLASGSPVRWEVGVAASPPEPGEVKILLSGAGSAELGLLATIRSCRERWTDSDCATGASIIADAEPLPVDGVERLIESMPSSEQRWLLFEVSMPGSPVQDDAAHTVVLRVHASGSGDDASTVPGAIGGLSATGSELASLLAAGAVAMALGIALLVTAQIFIARRRRRAG</sequence>
<evidence type="ECO:0000313" key="3">
    <source>
        <dbReference type="EMBL" id="MFC6354635.1"/>
    </source>
</evidence>
<comment type="caution">
    <text evidence="3">The sequence shown here is derived from an EMBL/GenBank/DDBJ whole genome shotgun (WGS) entry which is preliminary data.</text>
</comment>
<feature type="transmembrane region" description="Helical" evidence="2">
    <location>
        <begin position="12"/>
        <end position="41"/>
    </location>
</feature>
<accession>A0ABW1VAQ8</accession>
<dbReference type="GO" id="GO:0009003">
    <property type="term" value="F:signal peptidase activity"/>
    <property type="evidence" value="ECO:0007669"/>
    <property type="project" value="UniProtKB-EC"/>
</dbReference>
<keyword evidence="2" id="KW-0812">Transmembrane</keyword>
<dbReference type="Proteomes" id="UP001596306">
    <property type="component" value="Unassembled WGS sequence"/>
</dbReference>
<dbReference type="EC" id="3.4.21.89" evidence="1"/>
<dbReference type="InterPro" id="IPR001733">
    <property type="entry name" value="Peptidase_S26B"/>
</dbReference>
<keyword evidence="4" id="KW-1185">Reference proteome</keyword>
<feature type="transmembrane region" description="Helical" evidence="2">
    <location>
        <begin position="175"/>
        <end position="194"/>
    </location>
</feature>
<evidence type="ECO:0000256" key="1">
    <source>
        <dbReference type="NCBIfam" id="TIGR02228"/>
    </source>
</evidence>
<protein>
    <recommendedName>
        <fullName evidence="1">Signal peptidase I</fullName>
        <ecNumber evidence="1">3.4.21.89</ecNumber>
    </recommendedName>
</protein>
<reference evidence="4" key="1">
    <citation type="journal article" date="2019" name="Int. J. Syst. Evol. Microbiol.">
        <title>The Global Catalogue of Microorganisms (GCM) 10K type strain sequencing project: providing services to taxonomists for standard genome sequencing and annotation.</title>
        <authorList>
            <consortium name="The Broad Institute Genomics Platform"/>
            <consortium name="The Broad Institute Genome Sequencing Center for Infectious Disease"/>
            <person name="Wu L."/>
            <person name="Ma J."/>
        </authorList>
    </citation>
    <scope>NUCLEOTIDE SEQUENCE [LARGE SCALE GENOMIC DNA]</scope>
    <source>
        <strain evidence="4">CCUG 43304</strain>
    </source>
</reference>
<keyword evidence="3" id="KW-0378">Hydrolase</keyword>
<dbReference type="NCBIfam" id="TIGR02228">
    <property type="entry name" value="sigpep_I_arch"/>
    <property type="match status" value="1"/>
</dbReference>
<name>A0ABW1VAQ8_9MICO</name>